<evidence type="ECO:0000256" key="13">
    <source>
        <dbReference type="ARBA" id="ARBA00023224"/>
    </source>
</evidence>
<comment type="subcellular location">
    <subcellularLocation>
        <location evidence="1">Cell membrane</location>
        <topology evidence="1">Multi-pass membrane protein</topology>
    </subcellularLocation>
</comment>
<evidence type="ECO:0000256" key="14">
    <source>
        <dbReference type="PROSITE-ProRule" id="PRU00124"/>
    </source>
</evidence>
<feature type="transmembrane region" description="Helical" evidence="16">
    <location>
        <begin position="1348"/>
        <end position="1370"/>
    </location>
</feature>
<evidence type="ECO:0000256" key="6">
    <source>
        <dbReference type="ARBA" id="ARBA00022737"/>
    </source>
</evidence>
<feature type="disulfide bond" evidence="14">
    <location>
        <begin position="593"/>
        <end position="611"/>
    </location>
</feature>
<feature type="transmembrane region" description="Helical" evidence="16">
    <location>
        <begin position="1121"/>
        <end position="1144"/>
    </location>
</feature>
<keyword evidence="13" id="KW-0807">Transducer</keyword>
<feature type="domain" description="G-protein coupled receptors family 1 profile" evidence="18">
    <location>
        <begin position="1100"/>
        <end position="1368"/>
    </location>
</feature>
<accession>A0AAV4A5Q5</accession>
<evidence type="ECO:0000259" key="18">
    <source>
        <dbReference type="PROSITE" id="PS50262"/>
    </source>
</evidence>
<evidence type="ECO:0000256" key="10">
    <source>
        <dbReference type="ARBA" id="ARBA00023157"/>
    </source>
</evidence>
<evidence type="ECO:0000256" key="15">
    <source>
        <dbReference type="SAM" id="MobiDB-lite"/>
    </source>
</evidence>
<dbReference type="Gene3D" id="1.20.1070.10">
    <property type="entry name" value="Rhodopsin 7-helix transmembrane proteins"/>
    <property type="match status" value="1"/>
</dbReference>
<dbReference type="PANTHER" id="PTHR24372:SF77">
    <property type="entry name" value="G-PROTEIN COUPLED RECEPTORS FAMILY 1 PROFILE DOMAIN-CONTAINING PROTEIN"/>
    <property type="match status" value="1"/>
</dbReference>
<dbReference type="InterPro" id="IPR001611">
    <property type="entry name" value="Leu-rich_rpt"/>
</dbReference>
<dbReference type="GO" id="GO:0009755">
    <property type="term" value="P:hormone-mediated signaling pathway"/>
    <property type="evidence" value="ECO:0007669"/>
    <property type="project" value="TreeGrafter"/>
</dbReference>
<gene>
    <name evidence="19" type="ORF">PoB_002874200</name>
</gene>
<keyword evidence="3" id="KW-0433">Leucine-rich repeat</keyword>
<dbReference type="SUPFAM" id="SSF52058">
    <property type="entry name" value="L domain-like"/>
    <property type="match status" value="1"/>
</dbReference>
<evidence type="ECO:0000256" key="5">
    <source>
        <dbReference type="ARBA" id="ARBA00022729"/>
    </source>
</evidence>
<name>A0AAV4A5Q5_9GAST</name>
<evidence type="ECO:0000256" key="12">
    <source>
        <dbReference type="ARBA" id="ARBA00023180"/>
    </source>
</evidence>
<dbReference type="SMART" id="SM00369">
    <property type="entry name" value="LRR_TYP"/>
    <property type="match status" value="3"/>
</dbReference>
<evidence type="ECO:0000259" key="17">
    <source>
        <dbReference type="PROSITE" id="PS50041"/>
    </source>
</evidence>
<feature type="domain" description="C-type lectin" evidence="17">
    <location>
        <begin position="315"/>
        <end position="443"/>
    </location>
</feature>
<dbReference type="GO" id="GO:0008528">
    <property type="term" value="F:G protein-coupled peptide receptor activity"/>
    <property type="evidence" value="ECO:0007669"/>
    <property type="project" value="TreeGrafter"/>
</dbReference>
<dbReference type="GO" id="GO:0007189">
    <property type="term" value="P:adenylate cyclase-activating G protein-coupled receptor signaling pathway"/>
    <property type="evidence" value="ECO:0007669"/>
    <property type="project" value="TreeGrafter"/>
</dbReference>
<dbReference type="PROSITE" id="PS50262">
    <property type="entry name" value="G_PROTEIN_RECEP_F1_2"/>
    <property type="match status" value="1"/>
</dbReference>
<dbReference type="InterPro" id="IPR017452">
    <property type="entry name" value="GPCR_Rhodpsn_7TM"/>
</dbReference>
<dbReference type="InterPro" id="IPR000276">
    <property type="entry name" value="GPCR_Rhodpsn"/>
</dbReference>
<dbReference type="InterPro" id="IPR003591">
    <property type="entry name" value="Leu-rich_rpt_typical-subtyp"/>
</dbReference>
<dbReference type="Gene3D" id="4.10.400.10">
    <property type="entry name" value="Low-density Lipoprotein Receptor"/>
    <property type="match status" value="5"/>
</dbReference>
<dbReference type="InterPro" id="IPR016187">
    <property type="entry name" value="CTDL_fold"/>
</dbReference>
<dbReference type="CDD" id="cd00037">
    <property type="entry name" value="CLECT"/>
    <property type="match status" value="1"/>
</dbReference>
<dbReference type="InterPro" id="IPR001304">
    <property type="entry name" value="C-type_lectin-like"/>
</dbReference>
<reference evidence="19 20" key="1">
    <citation type="journal article" date="2021" name="Elife">
        <title>Chloroplast acquisition without the gene transfer in kleptoplastic sea slugs, Plakobranchus ocellatus.</title>
        <authorList>
            <person name="Maeda T."/>
            <person name="Takahashi S."/>
            <person name="Yoshida T."/>
            <person name="Shimamura S."/>
            <person name="Takaki Y."/>
            <person name="Nagai Y."/>
            <person name="Toyoda A."/>
            <person name="Suzuki Y."/>
            <person name="Arimoto A."/>
            <person name="Ishii H."/>
            <person name="Satoh N."/>
            <person name="Nishiyama T."/>
            <person name="Hasebe M."/>
            <person name="Maruyama T."/>
            <person name="Minagawa J."/>
            <person name="Obokata J."/>
            <person name="Shigenobu S."/>
        </authorList>
    </citation>
    <scope>NUCLEOTIDE SEQUENCE [LARGE SCALE GENOMIC DNA]</scope>
</reference>
<evidence type="ECO:0000256" key="1">
    <source>
        <dbReference type="ARBA" id="ARBA00004651"/>
    </source>
</evidence>
<dbReference type="PANTHER" id="PTHR24372">
    <property type="entry name" value="GLYCOPROTEIN HORMONE RECEPTOR"/>
    <property type="match status" value="1"/>
</dbReference>
<keyword evidence="8" id="KW-0297">G-protein coupled receptor</keyword>
<feature type="transmembrane region" description="Helical" evidence="16">
    <location>
        <begin position="1088"/>
        <end position="1109"/>
    </location>
</feature>
<keyword evidence="11 19" id="KW-0675">Receptor</keyword>
<feature type="compositionally biased region" description="Polar residues" evidence="15">
    <location>
        <begin position="1395"/>
        <end position="1405"/>
    </location>
</feature>
<dbReference type="InterPro" id="IPR023415">
    <property type="entry name" value="LDLR_class-A_CS"/>
</dbReference>
<dbReference type="PRINTS" id="PR00261">
    <property type="entry name" value="LDLRECEPTOR"/>
</dbReference>
<dbReference type="Proteomes" id="UP000735302">
    <property type="component" value="Unassembled WGS sequence"/>
</dbReference>
<evidence type="ECO:0000256" key="2">
    <source>
        <dbReference type="ARBA" id="ARBA00022475"/>
    </source>
</evidence>
<dbReference type="PROSITE" id="PS01209">
    <property type="entry name" value="LDLRA_1"/>
    <property type="match status" value="1"/>
</dbReference>
<comment type="caution">
    <text evidence="14">Lacks conserved residue(s) required for the propagation of feature annotation.</text>
</comment>
<dbReference type="Gene3D" id="3.80.10.10">
    <property type="entry name" value="Ribonuclease Inhibitor"/>
    <property type="match status" value="1"/>
</dbReference>
<dbReference type="Pfam" id="PF13855">
    <property type="entry name" value="LRR_8"/>
    <property type="match status" value="1"/>
</dbReference>
<comment type="caution">
    <text evidence="19">The sequence shown here is derived from an EMBL/GenBank/DDBJ whole genome shotgun (WGS) entry which is preliminary data.</text>
</comment>
<keyword evidence="4 16" id="KW-0812">Transmembrane</keyword>
<feature type="disulfide bond" evidence="14">
    <location>
        <begin position="806"/>
        <end position="821"/>
    </location>
</feature>
<dbReference type="Pfam" id="PF00057">
    <property type="entry name" value="Ldl_recept_a"/>
    <property type="match status" value="2"/>
</dbReference>
<dbReference type="InterPro" id="IPR036055">
    <property type="entry name" value="LDL_receptor-like_sf"/>
</dbReference>
<dbReference type="PROSITE" id="PS50068">
    <property type="entry name" value="LDLRA_2"/>
    <property type="match status" value="4"/>
</dbReference>
<proteinExistence type="predicted"/>
<evidence type="ECO:0000313" key="20">
    <source>
        <dbReference type="Proteomes" id="UP000735302"/>
    </source>
</evidence>
<dbReference type="PROSITE" id="PS00237">
    <property type="entry name" value="G_PROTEIN_RECEP_F1_1"/>
    <property type="match status" value="1"/>
</dbReference>
<dbReference type="InterPro" id="IPR032675">
    <property type="entry name" value="LRR_dom_sf"/>
</dbReference>
<feature type="transmembrane region" description="Helical" evidence="16">
    <location>
        <begin position="20"/>
        <end position="40"/>
    </location>
</feature>
<keyword evidence="20" id="KW-1185">Reference proteome</keyword>
<dbReference type="Gene3D" id="3.10.100.10">
    <property type="entry name" value="Mannose-Binding Protein A, subunit A"/>
    <property type="match status" value="1"/>
</dbReference>
<feature type="disulfide bond" evidence="14">
    <location>
        <begin position="586"/>
        <end position="598"/>
    </location>
</feature>
<dbReference type="SUPFAM" id="SSF56436">
    <property type="entry name" value="C-type lectin-like"/>
    <property type="match status" value="1"/>
</dbReference>
<dbReference type="Pfam" id="PF00001">
    <property type="entry name" value="7tm_1"/>
    <property type="match status" value="1"/>
</dbReference>
<keyword evidence="9 16" id="KW-0472">Membrane</keyword>
<dbReference type="CDD" id="cd00112">
    <property type="entry name" value="LDLa"/>
    <property type="match status" value="5"/>
</dbReference>
<dbReference type="EMBL" id="BLXT01003580">
    <property type="protein sequence ID" value="GFO02237.1"/>
    <property type="molecule type" value="Genomic_DNA"/>
</dbReference>
<dbReference type="GO" id="GO:0005886">
    <property type="term" value="C:plasma membrane"/>
    <property type="evidence" value="ECO:0007669"/>
    <property type="project" value="UniProtKB-SubCell"/>
</dbReference>
<dbReference type="PROSITE" id="PS51450">
    <property type="entry name" value="LRR"/>
    <property type="match status" value="1"/>
</dbReference>
<dbReference type="SUPFAM" id="SSF57424">
    <property type="entry name" value="LDL receptor-like module"/>
    <property type="match status" value="5"/>
</dbReference>
<keyword evidence="6" id="KW-0677">Repeat</keyword>
<evidence type="ECO:0000256" key="3">
    <source>
        <dbReference type="ARBA" id="ARBA00022614"/>
    </source>
</evidence>
<evidence type="ECO:0000256" key="4">
    <source>
        <dbReference type="ARBA" id="ARBA00022692"/>
    </source>
</evidence>
<evidence type="ECO:0000256" key="16">
    <source>
        <dbReference type="SAM" id="Phobius"/>
    </source>
</evidence>
<feature type="transmembrane region" description="Helical" evidence="16">
    <location>
        <begin position="1317"/>
        <end position="1342"/>
    </location>
</feature>
<evidence type="ECO:0000256" key="7">
    <source>
        <dbReference type="ARBA" id="ARBA00022989"/>
    </source>
</evidence>
<evidence type="ECO:0000256" key="11">
    <source>
        <dbReference type="ARBA" id="ARBA00023170"/>
    </source>
</evidence>
<feature type="disulfide bond" evidence="14">
    <location>
        <begin position="563"/>
        <end position="578"/>
    </location>
</feature>
<feature type="transmembrane region" description="Helical" evidence="16">
    <location>
        <begin position="1209"/>
        <end position="1228"/>
    </location>
</feature>
<feature type="transmembrane region" description="Helical" evidence="16">
    <location>
        <begin position="1256"/>
        <end position="1282"/>
    </location>
</feature>
<protein>
    <submittedName>
        <fullName evidence="19">Relaxin receptor-like protein</fullName>
    </submittedName>
</protein>
<evidence type="ECO:0000313" key="19">
    <source>
        <dbReference type="EMBL" id="GFO02237.1"/>
    </source>
</evidence>
<feature type="region of interest" description="Disordered" evidence="15">
    <location>
        <begin position="1391"/>
        <end position="1410"/>
    </location>
</feature>
<keyword evidence="10 14" id="KW-1015">Disulfide bond</keyword>
<dbReference type="PROSITE" id="PS50041">
    <property type="entry name" value="C_TYPE_LECTIN_2"/>
    <property type="match status" value="1"/>
</dbReference>
<dbReference type="InterPro" id="IPR002172">
    <property type="entry name" value="LDrepeatLR_classA_rpt"/>
</dbReference>
<feature type="disulfide bond" evidence="14">
    <location>
        <begin position="629"/>
        <end position="647"/>
    </location>
</feature>
<evidence type="ECO:0000256" key="9">
    <source>
        <dbReference type="ARBA" id="ARBA00023136"/>
    </source>
</evidence>
<keyword evidence="7 16" id="KW-1133">Transmembrane helix</keyword>
<sequence>MHRQPFDFLPCAARLKSKIYMMVPPLIVISLSWSLCLMWVEGILIGPAFTLRCAGVSVIFVFDEMQPDSRTYYTNIEFAHYLVKEMDDNANLTLLTLNASKSTDPKAKFSVVFHSTKKAYVSSSMWYRRSKSTWAMRDLVDLCHETEYQVVVICVNVRHSSFFETLLQELKFRERIISPVVNQSIYRHIKLKVYDLRYNNSKHWSDDKNIGDHETSTYIRFNSKGYLAQHTVTVYRNAQKFQDSFQFLRNDVCHFPRFSQLNAGLCPPQYNCSGYFEFNLNRIDFSVKSSKNNWKHVLLLKPYTDVKEVVEQVDWGRAKKVCSQHGMIPLVIQSATEVNIISQSIIAYLSDLTRYIVDAFGYDISEINMMIGLRRSRDSVGRRFSWGKYKDLLYSHWGPGQPSDISTKECVHWKFNRSNTRVKFVDQGWFTSTCGEKSASITLCELNVLLSNNAQLLSMIQEEVDTTGIFKKGAFWAVKGRETEITFFLAMSYMATLAPKVLDELMDHNKMNISRAILGESGIMSRTEIELLFEHLHSLYYPCSSKGSYNPFASRVIPFSQVCDGTVDCPTGNDEESCSGFKDIFCSPTQFSCKSGQCVPLEAKCDLMKDCQDASDEEDCELNCPHMQCPSGRCLPNSWFSDGQEDCDDGFDEQSNSLSMDTCVFICNRSKCVTRAMLNDSVIDCKGPEGPLDETLGALESMNCTKTGAITLINNWAPKCVLVRDNFGEVIGCRDYQHLAGCSGFACPKNFVKCPKSFCIPLSYVNDGKQDCDGGEDEGKHLEINVKNSFCCNVWSSQCVPLSAICDGKTDCALGEDELECGIHCSPGFICLSAAVKAVRISEILTTEQLSFIDGNTRYLDLSTVSIPHFFHIYPKGRLHYLLTLNLSRCDIITVTYNKSAGRSKSGKISYGEQTRYKDFSVIQNIDLSHNRFTEIRRHSYLDMMHHLRILNLSHNFQLSRISQESFTSLTNLEALDLSFTRITFLRRKTFEFLINLSKLSLKGTGLTAINFIFPQDIQYLNFEDTKVSDISQNAFGKVRSLRQLLSPNYKLCCPAVLGVHIQSHTCHFSDSSMHSCNDLIEEPGLRVVLWLVCSATLLGNIITLVYRLTWDRAIVCKPYGLFVTNLGISDLMMGIYLVIITVADTIFKEMYVLHDFRWRHSQACWIAGSIGTLSSITSTVFIVLITVDRFLAVQYPYGEVRFTAKTMVTTVVVTWVCGAVAAFLPMMPLAQDWVIFSNSGMCLGLPFNQKRPPGWQYSAVMFVTVNLLLFIFIVLGQYRIFKLFKEKRKRTRNHVNPINRLSKNQRMQEIAIAKQLSLIVMTNFICWFPVITMGILTLSGIGVGQSAYRWSATLILPINSALNPVLYTLPALKKKWDDFRDLKRKAQKARETRGSVQLAQQESTAGKKPDTKRVLLMKTCRSVKTTRLLVSLKAGNASFTESDLISLSKKVNQHLLTYS</sequence>
<feature type="transmembrane region" description="Helical" evidence="16">
    <location>
        <begin position="1164"/>
        <end position="1188"/>
    </location>
</feature>
<keyword evidence="5" id="KW-0732">Signal</keyword>
<dbReference type="SUPFAM" id="SSF81321">
    <property type="entry name" value="Family A G protein-coupled receptor-like"/>
    <property type="match status" value="1"/>
</dbReference>
<feature type="disulfide bond" evidence="14">
    <location>
        <begin position="605"/>
        <end position="620"/>
    </location>
</feature>
<keyword evidence="12" id="KW-0325">Glycoprotein</keyword>
<dbReference type="InterPro" id="IPR016186">
    <property type="entry name" value="C-type_lectin-like/link_sf"/>
</dbReference>
<evidence type="ECO:0000256" key="8">
    <source>
        <dbReference type="ARBA" id="ARBA00023040"/>
    </source>
</evidence>
<dbReference type="SMART" id="SM00192">
    <property type="entry name" value="LDLa"/>
    <property type="match status" value="5"/>
</dbReference>
<keyword evidence="2" id="KW-1003">Cell membrane</keyword>
<dbReference type="FunFam" id="4.10.400.10:FF:000034">
    <property type="entry name" value="Low-density lipoprotein receptor-related protein 2"/>
    <property type="match status" value="1"/>
</dbReference>
<organism evidence="19 20">
    <name type="scientific">Plakobranchus ocellatus</name>
    <dbReference type="NCBI Taxonomy" id="259542"/>
    <lineage>
        <taxon>Eukaryota</taxon>
        <taxon>Metazoa</taxon>
        <taxon>Spiralia</taxon>
        <taxon>Lophotrochozoa</taxon>
        <taxon>Mollusca</taxon>
        <taxon>Gastropoda</taxon>
        <taxon>Heterobranchia</taxon>
        <taxon>Euthyneura</taxon>
        <taxon>Panpulmonata</taxon>
        <taxon>Sacoglossa</taxon>
        <taxon>Placobranchoidea</taxon>
        <taxon>Plakobranchidae</taxon>
        <taxon>Plakobranchus</taxon>
    </lineage>
</organism>